<organism evidence="3 4">
    <name type="scientific">Prunus yedoensis var. nudiflora</name>
    <dbReference type="NCBI Taxonomy" id="2094558"/>
    <lineage>
        <taxon>Eukaryota</taxon>
        <taxon>Viridiplantae</taxon>
        <taxon>Streptophyta</taxon>
        <taxon>Embryophyta</taxon>
        <taxon>Tracheophyta</taxon>
        <taxon>Spermatophyta</taxon>
        <taxon>Magnoliopsida</taxon>
        <taxon>eudicotyledons</taxon>
        <taxon>Gunneridae</taxon>
        <taxon>Pentapetalae</taxon>
        <taxon>rosids</taxon>
        <taxon>fabids</taxon>
        <taxon>Rosales</taxon>
        <taxon>Rosaceae</taxon>
        <taxon>Amygdaloideae</taxon>
        <taxon>Amygdaleae</taxon>
        <taxon>Prunus</taxon>
    </lineage>
</organism>
<accession>A0A314YN72</accession>
<dbReference type="OrthoDB" id="1165928at2759"/>
<sequence>MAQGILQSQGRGNMELEDVGELYFKQLCERSFFQNTFEILGSWPKCFDNLAKVEQSADYSSI</sequence>
<reference evidence="3 4" key="1">
    <citation type="submission" date="2018-02" db="EMBL/GenBank/DDBJ databases">
        <title>Draft genome of wild Prunus yedoensis var. nudiflora.</title>
        <authorList>
            <person name="Baek S."/>
            <person name="Kim J.-H."/>
            <person name="Choi K."/>
            <person name="Kim G.-B."/>
            <person name="Cho A."/>
            <person name="Jang H."/>
            <person name="Shin C.-H."/>
            <person name="Yu H.-J."/>
            <person name="Mun J.-H."/>
        </authorList>
    </citation>
    <scope>NUCLEOTIDE SEQUENCE [LARGE SCALE GENOMIC DNA]</scope>
    <source>
        <strain evidence="4">cv. Jeju island</strain>
        <tissue evidence="3">Leaf</tissue>
    </source>
</reference>
<protein>
    <recommendedName>
        <fullName evidence="2">Disease resistance protein winged helix domain-containing protein</fullName>
    </recommendedName>
</protein>
<gene>
    <name evidence="3" type="ORF">Pyn_05759</name>
</gene>
<proteinExistence type="predicted"/>
<feature type="domain" description="Disease resistance protein winged helix" evidence="2">
    <location>
        <begin position="1"/>
        <end position="36"/>
    </location>
</feature>
<dbReference type="InterPro" id="IPR058922">
    <property type="entry name" value="WHD_DRP"/>
</dbReference>
<dbReference type="Proteomes" id="UP000250321">
    <property type="component" value="Unassembled WGS sequence"/>
</dbReference>
<keyword evidence="4" id="KW-1185">Reference proteome</keyword>
<evidence type="ECO:0000313" key="4">
    <source>
        <dbReference type="Proteomes" id="UP000250321"/>
    </source>
</evidence>
<comment type="caution">
    <text evidence="3">The sequence shown here is derived from an EMBL/GenBank/DDBJ whole genome shotgun (WGS) entry which is preliminary data.</text>
</comment>
<evidence type="ECO:0000256" key="1">
    <source>
        <dbReference type="ARBA" id="ARBA00022737"/>
    </source>
</evidence>
<dbReference type="Pfam" id="PF23559">
    <property type="entry name" value="WHD_DRP"/>
    <property type="match status" value="1"/>
</dbReference>
<evidence type="ECO:0000259" key="2">
    <source>
        <dbReference type="Pfam" id="PF23559"/>
    </source>
</evidence>
<keyword evidence="1" id="KW-0677">Repeat</keyword>
<evidence type="ECO:0000313" key="3">
    <source>
        <dbReference type="EMBL" id="PQQ09482.1"/>
    </source>
</evidence>
<dbReference type="EMBL" id="PJQY01000618">
    <property type="protein sequence ID" value="PQQ09482.1"/>
    <property type="molecule type" value="Genomic_DNA"/>
</dbReference>
<dbReference type="AlphaFoldDB" id="A0A314YN72"/>
<name>A0A314YN72_PRUYE</name>